<dbReference type="GO" id="GO:0051603">
    <property type="term" value="P:proteolysis involved in protein catabolic process"/>
    <property type="evidence" value="ECO:0007669"/>
    <property type="project" value="InterPro"/>
</dbReference>
<accession>H5SEU4</accession>
<reference evidence="4" key="2">
    <citation type="journal article" date="2012" name="PLoS ONE">
        <title>A Deeply Branching Thermophilic Bacterium with an Ancient Acetyl-CoA Pathway Dominates a Subsurface Ecosystem.</title>
        <authorList>
            <person name="Takami H."/>
            <person name="Noguchi H."/>
            <person name="Takaki Y."/>
            <person name="Uchiyama I."/>
            <person name="Toyoda A."/>
            <person name="Nishi S."/>
            <person name="Chee G.-J."/>
            <person name="Arai W."/>
            <person name="Nunoura T."/>
            <person name="Itoh T."/>
            <person name="Hattori M."/>
            <person name="Takai K."/>
        </authorList>
    </citation>
    <scope>NUCLEOTIDE SEQUENCE</scope>
</reference>
<reference evidence="4" key="1">
    <citation type="journal article" date="2005" name="Environ. Microbiol.">
        <title>Genetic and functional properties of uncultivated thermophilic crenarchaeotes from a subsurface gold mine as revealed by analysis of genome fragments.</title>
        <authorList>
            <person name="Nunoura T."/>
            <person name="Hirayama H."/>
            <person name="Takami H."/>
            <person name="Oida H."/>
            <person name="Nishi S."/>
            <person name="Shimamura S."/>
            <person name="Suzuki Y."/>
            <person name="Inagaki F."/>
            <person name="Takai K."/>
            <person name="Nealson K.H."/>
            <person name="Horikoshi K."/>
        </authorList>
    </citation>
    <scope>NUCLEOTIDE SEQUENCE</scope>
</reference>
<dbReference type="InterPro" id="IPR023333">
    <property type="entry name" value="Proteasome_suB-type"/>
</dbReference>
<dbReference type="GO" id="GO:0005839">
    <property type="term" value="C:proteasome core complex"/>
    <property type="evidence" value="ECO:0007669"/>
    <property type="project" value="InterPro"/>
</dbReference>
<sequence length="253" mass="27630">MNRGDFAKLLEAYGLRFPPFEASPSHTVSDVGTHGTTVIAVKFDKGVLNVADRRATSGNAIFYEEAEKILKLDDETLIAIAGSYAAAFEAVRFLQHSLKYYARSQLQEMSLEGKLSEVSRVLSRSLPGALQGIGGFLPIVSAFDREKNEGRIFFYDVMGARFESREFGAAGSGAERIRGSFEYIVRTKGPFHTMTLQEALSETLLLLEIAASLDTATGGIRQSLPLAKTVTAEGVSDVPEETLRAIQRTVLKE</sequence>
<keyword evidence="4" id="KW-0647">Proteasome</keyword>
<keyword evidence="2" id="KW-0645">Protease</keyword>
<gene>
    <name evidence="4" type="ORF">HGMM_F17E10C10</name>
</gene>
<proteinExistence type="predicted"/>
<dbReference type="PANTHER" id="PTHR32194">
    <property type="entry name" value="METALLOPROTEASE TLDD"/>
    <property type="match status" value="1"/>
</dbReference>
<evidence type="ECO:0000256" key="1">
    <source>
        <dbReference type="ARBA" id="ARBA00022490"/>
    </source>
</evidence>
<keyword evidence="3" id="KW-0378">Hydrolase</keyword>
<name>H5SEU4_9BACT</name>
<dbReference type="CDD" id="cd01906">
    <property type="entry name" value="proteasome_protease_HslV"/>
    <property type="match status" value="1"/>
</dbReference>
<evidence type="ECO:0000256" key="2">
    <source>
        <dbReference type="ARBA" id="ARBA00022670"/>
    </source>
</evidence>
<evidence type="ECO:0000313" key="4">
    <source>
        <dbReference type="EMBL" id="BAL54680.1"/>
    </source>
</evidence>
<protein>
    <submittedName>
        <fullName evidence="4">Proteasome beta subunit</fullName>
    </submittedName>
</protein>
<evidence type="ECO:0000256" key="3">
    <source>
        <dbReference type="ARBA" id="ARBA00022801"/>
    </source>
</evidence>
<dbReference type="GO" id="GO:0008233">
    <property type="term" value="F:peptidase activity"/>
    <property type="evidence" value="ECO:0007669"/>
    <property type="project" value="UniProtKB-KW"/>
</dbReference>
<dbReference type="AlphaFoldDB" id="H5SEU4"/>
<keyword evidence="1" id="KW-0963">Cytoplasm</keyword>
<dbReference type="PANTHER" id="PTHR32194:SF0">
    <property type="entry name" value="ATP-DEPENDENT PROTEASE SUBUNIT HSLV"/>
    <property type="match status" value="1"/>
</dbReference>
<dbReference type="EMBL" id="AP011697">
    <property type="protein sequence ID" value="BAL54680.1"/>
    <property type="molecule type" value="Genomic_DNA"/>
</dbReference>
<dbReference type="GO" id="GO:0005737">
    <property type="term" value="C:cytoplasm"/>
    <property type="evidence" value="ECO:0007669"/>
    <property type="project" value="TreeGrafter"/>
</dbReference>
<dbReference type="SUPFAM" id="SSF56235">
    <property type="entry name" value="N-terminal nucleophile aminohydrolases (Ntn hydrolases)"/>
    <property type="match status" value="1"/>
</dbReference>
<dbReference type="Gene3D" id="3.60.20.10">
    <property type="entry name" value="Glutamine Phosphoribosylpyrophosphate, subunit 1, domain 1"/>
    <property type="match status" value="1"/>
</dbReference>
<dbReference type="InterPro" id="IPR029055">
    <property type="entry name" value="Ntn_hydrolases_N"/>
</dbReference>
<dbReference type="Pfam" id="PF00227">
    <property type="entry name" value="Proteasome"/>
    <property type="match status" value="1"/>
</dbReference>
<dbReference type="InterPro" id="IPR001353">
    <property type="entry name" value="Proteasome_sua/b"/>
</dbReference>
<organism evidence="4">
    <name type="scientific">uncultured Acetothermia bacterium</name>
    <dbReference type="NCBI Taxonomy" id="236499"/>
    <lineage>
        <taxon>Bacteria</taxon>
        <taxon>Candidatus Bipolaricaulota</taxon>
        <taxon>environmental samples</taxon>
    </lineage>
</organism>